<dbReference type="Proteomes" id="UP000236728">
    <property type="component" value="Unassembled WGS sequence"/>
</dbReference>
<sequence>MAQTLALIHTSPTLTPMFTALCAAEMPDVQIFHMVDESLIKETVRAGSLQRRTMRRLLMQVESAVATGVDAVLITCSSIGPGVAIAQQLFDTPVIRIDDAMAEEAVRLGTRIGVAATLSTTMSPTVALLRARAAELGKEIEIVEALAEGAFDAVLAGDVETHDRILTQTLLQELQQVDLIVLAQASMARVVKALPEGLLKPQVLGSPELAVKRTRRILEAARKPAFSEVMV</sequence>
<dbReference type="InterPro" id="IPR053714">
    <property type="entry name" value="Iso_Racemase_Enz_sf"/>
</dbReference>
<evidence type="ECO:0000313" key="2">
    <source>
        <dbReference type="EMBL" id="SEG52898.1"/>
    </source>
</evidence>
<comment type="similarity">
    <text evidence="1">Belongs to the HyuE racemase family.</text>
</comment>
<dbReference type="RefSeq" id="WP_103934206.1">
    <property type="nucleotide sequence ID" value="NZ_FNVA01000006.1"/>
</dbReference>
<name>A0A1H6AW57_9BACT</name>
<dbReference type="GO" id="GO:0047661">
    <property type="term" value="F:amino-acid racemase activity"/>
    <property type="evidence" value="ECO:0007669"/>
    <property type="project" value="InterPro"/>
</dbReference>
<keyword evidence="3" id="KW-1185">Reference proteome</keyword>
<gene>
    <name evidence="2" type="ORF">SAMN05421819_3324</name>
</gene>
<dbReference type="Gene3D" id="3.40.50.12500">
    <property type="match status" value="1"/>
</dbReference>
<dbReference type="AlphaFoldDB" id="A0A1H6AW57"/>
<dbReference type="InterPro" id="IPR015942">
    <property type="entry name" value="Asp/Glu/hydantoin_racemase"/>
</dbReference>
<dbReference type="OrthoDB" id="978447at2"/>
<accession>A0A1H6AW57</accession>
<dbReference type="EMBL" id="FNVA01000006">
    <property type="protein sequence ID" value="SEG52898.1"/>
    <property type="molecule type" value="Genomic_DNA"/>
</dbReference>
<dbReference type="Pfam" id="PF01177">
    <property type="entry name" value="Asp_Glu_race"/>
    <property type="match status" value="1"/>
</dbReference>
<evidence type="ECO:0008006" key="4">
    <source>
        <dbReference type="Google" id="ProtNLM"/>
    </source>
</evidence>
<evidence type="ECO:0000256" key="1">
    <source>
        <dbReference type="ARBA" id="ARBA00038414"/>
    </source>
</evidence>
<reference evidence="2 3" key="1">
    <citation type="submission" date="2016-10" db="EMBL/GenBank/DDBJ databases">
        <authorList>
            <person name="de Groot N.N."/>
        </authorList>
    </citation>
    <scope>NUCLEOTIDE SEQUENCE [LARGE SCALE GENOMIC DNA]</scope>
    <source>
        <strain evidence="2 3">DSM 22489</strain>
    </source>
</reference>
<protein>
    <recommendedName>
        <fullName evidence="4">Asp/Glu/hydantoin racemase</fullName>
    </recommendedName>
</protein>
<organism evidence="2 3">
    <name type="scientific">Bryocella elongata</name>
    <dbReference type="NCBI Taxonomy" id="863522"/>
    <lineage>
        <taxon>Bacteria</taxon>
        <taxon>Pseudomonadati</taxon>
        <taxon>Acidobacteriota</taxon>
        <taxon>Terriglobia</taxon>
        <taxon>Terriglobales</taxon>
        <taxon>Acidobacteriaceae</taxon>
        <taxon>Bryocella</taxon>
    </lineage>
</organism>
<proteinExistence type="inferred from homology"/>
<evidence type="ECO:0000313" key="3">
    <source>
        <dbReference type="Proteomes" id="UP000236728"/>
    </source>
</evidence>